<dbReference type="SUPFAM" id="SSF54001">
    <property type="entry name" value="Cysteine proteinases"/>
    <property type="match status" value="1"/>
</dbReference>
<dbReference type="Pfam" id="PF08379">
    <property type="entry name" value="Bact_transglu_N"/>
    <property type="match status" value="1"/>
</dbReference>
<evidence type="ECO:0000313" key="3">
    <source>
        <dbReference type="Proteomes" id="UP000502041"/>
    </source>
</evidence>
<gene>
    <name evidence="2" type="ORF">HC248_01962</name>
</gene>
<keyword evidence="3" id="KW-1185">Reference proteome</keyword>
<dbReference type="Proteomes" id="UP000502041">
    <property type="component" value="Chromosome"/>
</dbReference>
<dbReference type="InterPro" id="IPR038765">
    <property type="entry name" value="Papain-like_cys_pep_sf"/>
</dbReference>
<accession>A0A6H2HA30</accession>
<proteinExistence type="predicted"/>
<dbReference type="InterPro" id="IPR013589">
    <property type="entry name" value="Bac_transglu_N"/>
</dbReference>
<dbReference type="AlphaFoldDB" id="A0A6H2HA30"/>
<feature type="domain" description="Bacterial transglutaminase-like N-terminal" evidence="1">
    <location>
        <begin position="6"/>
        <end position="84"/>
    </location>
</feature>
<dbReference type="KEGG" id="pvac:HC248_01962"/>
<evidence type="ECO:0000313" key="2">
    <source>
        <dbReference type="EMBL" id="QJC56653.1"/>
    </source>
</evidence>
<dbReference type="PANTHER" id="PTHR33490:SF1">
    <property type="entry name" value="SLL1233 PROTEIN"/>
    <property type="match status" value="1"/>
</dbReference>
<protein>
    <recommendedName>
        <fullName evidence="1">Bacterial transglutaminase-like N-terminal domain-containing protein</fullName>
    </recommendedName>
</protein>
<organism evidence="2 3">
    <name type="scientific">Polaromonas vacuolata</name>
    <dbReference type="NCBI Taxonomy" id="37448"/>
    <lineage>
        <taxon>Bacteria</taxon>
        <taxon>Pseudomonadati</taxon>
        <taxon>Pseudomonadota</taxon>
        <taxon>Betaproteobacteria</taxon>
        <taxon>Burkholderiales</taxon>
        <taxon>Comamonadaceae</taxon>
        <taxon>Polaromonas</taxon>
    </lineage>
</organism>
<reference evidence="2 3" key="1">
    <citation type="submission" date="2020-04" db="EMBL/GenBank/DDBJ databases">
        <title>Complete genome of a Psychrophilic, Marine, Gas Vacuolate Bacterium Polaromonas vacuolata KCTC 22033T.</title>
        <authorList>
            <person name="Hwang K."/>
            <person name="Kim K.M."/>
        </authorList>
    </citation>
    <scope>NUCLEOTIDE SEQUENCE [LARGE SCALE GENOMIC DNA]</scope>
    <source>
        <strain evidence="2 3">KCTC 22033</strain>
    </source>
</reference>
<dbReference type="EMBL" id="CP051461">
    <property type="protein sequence ID" value="QJC56653.1"/>
    <property type="molecule type" value="Genomic_DNA"/>
</dbReference>
<dbReference type="PANTHER" id="PTHR33490">
    <property type="entry name" value="BLR5614 PROTEIN-RELATED"/>
    <property type="match status" value="1"/>
</dbReference>
<sequence length="144" mass="16882">MSIHVALSHITHYKYDRLVTLGPQIVRLRPAPHSRTQILSYSLKIEPLDHFINWQQDPFANYQARLVFAKPTREFKVTVDMVVDMVVLNPFDFFLEPEAEEFPFKYQSAMQKELAPYLVTEPATPLLQAYLDKIDLTPRRTNDF</sequence>
<name>A0A6H2HA30_9BURK</name>
<evidence type="ECO:0000259" key="1">
    <source>
        <dbReference type="Pfam" id="PF08379"/>
    </source>
</evidence>